<dbReference type="CGD" id="CAL0000182260">
    <property type="gene designation" value="orf19.10965"/>
</dbReference>
<dbReference type="InParanoid" id="A0A1D8PPT9"/>
<dbReference type="GeneID" id="3645864"/>
<dbReference type="OrthoDB" id="10619742at2759"/>
<evidence type="ECO:0000313" key="2">
    <source>
        <dbReference type="EMBL" id="AOW30156.1"/>
    </source>
</evidence>
<dbReference type="EMBL" id="CP017628">
    <property type="protein sequence ID" value="AOW30156.1"/>
    <property type="molecule type" value="Genomic_DNA"/>
</dbReference>
<evidence type="ECO:0000313" key="3">
    <source>
        <dbReference type="Proteomes" id="UP000000559"/>
    </source>
</evidence>
<proteinExistence type="predicted"/>
<reference evidence="2 3" key="2">
    <citation type="journal article" date="2007" name="Genome Biol.">
        <title>Assembly of the Candida albicans genome into sixteen supercontigs aligned on the eight chromosomes.</title>
        <authorList>
            <person name="van het Hoog M."/>
            <person name="Rast T.J."/>
            <person name="Martchenko M."/>
            <person name="Grindle S."/>
            <person name="Dignard D."/>
            <person name="Hogues H."/>
            <person name="Cuomo C."/>
            <person name="Berriman M."/>
            <person name="Scherer S."/>
            <person name="Magee B.B."/>
            <person name="Whiteway M."/>
            <person name="Chibana H."/>
            <person name="Nantel A."/>
            <person name="Magee P.T."/>
        </authorList>
    </citation>
    <scope>GENOME REANNOTATION</scope>
    <source>
        <strain evidence="3">SC5314 / ATCC MYA-2876</strain>
    </source>
</reference>
<keyword evidence="3" id="KW-1185">Reference proteome</keyword>
<dbReference type="KEGG" id="cal:CAALFM_C602210WA"/>
<organism evidence="2 3">
    <name type="scientific">Candida albicans (strain SC5314 / ATCC MYA-2876)</name>
    <name type="common">Yeast</name>
    <dbReference type="NCBI Taxonomy" id="237561"/>
    <lineage>
        <taxon>Eukaryota</taxon>
        <taxon>Fungi</taxon>
        <taxon>Dikarya</taxon>
        <taxon>Ascomycota</taxon>
        <taxon>Saccharomycotina</taxon>
        <taxon>Pichiomycetes</taxon>
        <taxon>Debaryomycetaceae</taxon>
        <taxon>Candida/Lodderomyces clade</taxon>
        <taxon>Candida</taxon>
    </lineage>
</organism>
<dbReference type="VEuPathDB" id="FungiDB:C6_02210W_A"/>
<protein>
    <submittedName>
        <fullName evidence="2">Uncharacterized protein</fullName>
    </submittedName>
</protein>
<dbReference type="OMA" id="FTHCHKY"/>
<reference evidence="2 3" key="3">
    <citation type="journal article" date="2013" name="Genome Biol.">
        <title>Assembly of a phased diploid Candida albicans genome facilitates allele-specific measurements and provides a simple model for repeat and indel structure.</title>
        <authorList>
            <person name="Muzzey D."/>
            <person name="Schwartz K."/>
            <person name="Weissman J.S."/>
            <person name="Sherlock G."/>
        </authorList>
    </citation>
    <scope>NUCLEOTIDE SEQUENCE [LARGE SCALE GENOMIC DNA]</scope>
    <source>
        <strain evidence="3">SC5314 / ATCC MYA-2876</strain>
    </source>
</reference>
<name>A0A1D8PPT9_CANAL</name>
<reference evidence="2 3" key="1">
    <citation type="journal article" date="2004" name="Proc. Natl. Acad. Sci. U.S.A.">
        <title>The diploid genome sequence of Candida albicans.</title>
        <authorList>
            <person name="Jones T."/>
            <person name="Federspiel N.A."/>
            <person name="Chibana H."/>
            <person name="Dungan J."/>
            <person name="Kalman S."/>
            <person name="Magee B.B."/>
            <person name="Newport G."/>
            <person name="Thorstenson Y.R."/>
            <person name="Agabian N."/>
            <person name="Magee P.T."/>
            <person name="Davis R.W."/>
            <person name="Scherer S."/>
        </authorList>
    </citation>
    <scope>NUCLEOTIDE SEQUENCE [LARGE SCALE GENOMIC DNA]</scope>
    <source>
        <strain evidence="3">SC5314 / ATCC MYA-2876</strain>
    </source>
</reference>
<dbReference type="RefSeq" id="XP_712501.2">
    <property type="nucleotide sequence ID" value="XM_707408.2"/>
</dbReference>
<dbReference type="STRING" id="237561.A0A1D8PPT9"/>
<accession>A0A1D8PPT9</accession>
<dbReference type="Proteomes" id="UP000000559">
    <property type="component" value="Chromosome 6"/>
</dbReference>
<gene>
    <name evidence="2" type="ordered locus">CAALFM_C602210WA</name>
    <name evidence="1" type="ordered locus">orf19.10965</name>
</gene>
<sequence length="120" mass="13884">MRFQSYIQLSLVPYHLYPMILEPYLQGRYIGYMEDAKKSPANGREYSYVDVLIAFVKGSQLEVANANAQVELFNILPVPGQTVGDFIDAIQGKYRQLKQYNNVFVSVRAHVFTHCHKYFI</sequence>
<dbReference type="AlphaFoldDB" id="A0A1D8PPT9"/>
<evidence type="ECO:0000313" key="1">
    <source>
        <dbReference type="CGD" id="CAL0000182260"/>
    </source>
</evidence>